<proteinExistence type="predicted"/>
<evidence type="ECO:0008006" key="3">
    <source>
        <dbReference type="Google" id="ProtNLM"/>
    </source>
</evidence>
<gene>
    <name evidence="1" type="ORF">ASPGLDRAFT_37324</name>
</gene>
<dbReference type="AlphaFoldDB" id="A0A1L9VDJ4"/>
<dbReference type="Proteomes" id="UP000184300">
    <property type="component" value="Unassembled WGS sequence"/>
</dbReference>
<dbReference type="EMBL" id="KV878903">
    <property type="protein sequence ID" value="OJJ82008.1"/>
    <property type="molecule type" value="Genomic_DNA"/>
</dbReference>
<dbReference type="OrthoDB" id="4505701at2759"/>
<accession>A0A1L9VDJ4</accession>
<dbReference type="VEuPathDB" id="FungiDB:ASPGLDRAFT_37324"/>
<dbReference type="GeneID" id="34461065"/>
<dbReference type="SUPFAM" id="SSF53335">
    <property type="entry name" value="S-adenosyl-L-methionine-dependent methyltransferases"/>
    <property type="match status" value="1"/>
</dbReference>
<evidence type="ECO:0000313" key="2">
    <source>
        <dbReference type="Proteomes" id="UP000184300"/>
    </source>
</evidence>
<name>A0A1L9VDJ4_ASPGL</name>
<dbReference type="RefSeq" id="XP_022398706.1">
    <property type="nucleotide sequence ID" value="XM_022544804.1"/>
</dbReference>
<dbReference type="CDD" id="cd02440">
    <property type="entry name" value="AdoMet_MTases"/>
    <property type="match status" value="1"/>
</dbReference>
<protein>
    <recommendedName>
        <fullName evidence="3">Class I SAM-dependent methyltransferase</fullName>
    </recommendedName>
</protein>
<dbReference type="InterPro" id="IPR029063">
    <property type="entry name" value="SAM-dependent_MTases_sf"/>
</dbReference>
<sequence>MSQTESLTITTVETTPSQPDWSSFFAECDRAPRLNDFHRFFSQTAGGITGQPTVHPEVDSQLLKGDELLDRIVQLHKQRRGRFDPHYHASIPYRLEEACRLAREIMEYSKDKTVEQPLHFYSMGSAEGTMSRVVAELGEGRVKTLACSSNIENGQSFLSHGNPPNASFFVGPMHHLTKDVMRTREDLARFTSGFDIMIEDTTFQMYSPNRPKQIEFAKQKLKDNGIFLFVSKYRCQDLEEYKRREVQKDMLFKPLYFSQNEIKSKGKEVLNLMNKNEVSIEDMTAAIRLHFSNCYMLWNSGNFYTLAASNSADNLERFMAGLVEPAVPKVFMYETLPRRLV</sequence>
<keyword evidence="2" id="KW-1185">Reference proteome</keyword>
<evidence type="ECO:0000313" key="1">
    <source>
        <dbReference type="EMBL" id="OJJ82008.1"/>
    </source>
</evidence>
<organism evidence="1 2">
    <name type="scientific">Aspergillus glaucus CBS 516.65</name>
    <dbReference type="NCBI Taxonomy" id="1160497"/>
    <lineage>
        <taxon>Eukaryota</taxon>
        <taxon>Fungi</taxon>
        <taxon>Dikarya</taxon>
        <taxon>Ascomycota</taxon>
        <taxon>Pezizomycotina</taxon>
        <taxon>Eurotiomycetes</taxon>
        <taxon>Eurotiomycetidae</taxon>
        <taxon>Eurotiales</taxon>
        <taxon>Aspergillaceae</taxon>
        <taxon>Aspergillus</taxon>
        <taxon>Aspergillus subgen. Aspergillus</taxon>
    </lineage>
</organism>
<reference evidence="2" key="1">
    <citation type="journal article" date="2017" name="Genome Biol.">
        <title>Comparative genomics reveals high biological diversity and specific adaptations in the industrially and medically important fungal genus Aspergillus.</title>
        <authorList>
            <person name="de Vries R.P."/>
            <person name="Riley R."/>
            <person name="Wiebenga A."/>
            <person name="Aguilar-Osorio G."/>
            <person name="Amillis S."/>
            <person name="Uchima C.A."/>
            <person name="Anderluh G."/>
            <person name="Asadollahi M."/>
            <person name="Askin M."/>
            <person name="Barry K."/>
            <person name="Battaglia E."/>
            <person name="Bayram O."/>
            <person name="Benocci T."/>
            <person name="Braus-Stromeyer S.A."/>
            <person name="Caldana C."/>
            <person name="Canovas D."/>
            <person name="Cerqueira G.C."/>
            <person name="Chen F."/>
            <person name="Chen W."/>
            <person name="Choi C."/>
            <person name="Clum A."/>
            <person name="Dos Santos R.A."/>
            <person name="Damasio A.R."/>
            <person name="Diallinas G."/>
            <person name="Emri T."/>
            <person name="Fekete E."/>
            <person name="Flipphi M."/>
            <person name="Freyberg S."/>
            <person name="Gallo A."/>
            <person name="Gournas C."/>
            <person name="Habgood R."/>
            <person name="Hainaut M."/>
            <person name="Harispe M.L."/>
            <person name="Henrissat B."/>
            <person name="Hilden K.S."/>
            <person name="Hope R."/>
            <person name="Hossain A."/>
            <person name="Karabika E."/>
            <person name="Karaffa L."/>
            <person name="Karanyi Z."/>
            <person name="Krasevec N."/>
            <person name="Kuo A."/>
            <person name="Kusch H."/>
            <person name="LaButti K."/>
            <person name="Lagendijk E.L."/>
            <person name="Lapidus A."/>
            <person name="Levasseur A."/>
            <person name="Lindquist E."/>
            <person name="Lipzen A."/>
            <person name="Logrieco A.F."/>
            <person name="MacCabe A."/>
            <person name="Maekelae M.R."/>
            <person name="Malavazi I."/>
            <person name="Melin P."/>
            <person name="Meyer V."/>
            <person name="Mielnichuk N."/>
            <person name="Miskei M."/>
            <person name="Molnar A.P."/>
            <person name="Mule G."/>
            <person name="Ngan C.Y."/>
            <person name="Orejas M."/>
            <person name="Orosz E."/>
            <person name="Ouedraogo J.P."/>
            <person name="Overkamp K.M."/>
            <person name="Park H.-S."/>
            <person name="Perrone G."/>
            <person name="Piumi F."/>
            <person name="Punt P.J."/>
            <person name="Ram A.F."/>
            <person name="Ramon A."/>
            <person name="Rauscher S."/>
            <person name="Record E."/>
            <person name="Riano-Pachon D.M."/>
            <person name="Robert V."/>
            <person name="Roehrig J."/>
            <person name="Ruller R."/>
            <person name="Salamov A."/>
            <person name="Salih N.S."/>
            <person name="Samson R.A."/>
            <person name="Sandor E."/>
            <person name="Sanguinetti M."/>
            <person name="Schuetze T."/>
            <person name="Sepcic K."/>
            <person name="Shelest E."/>
            <person name="Sherlock G."/>
            <person name="Sophianopoulou V."/>
            <person name="Squina F.M."/>
            <person name="Sun H."/>
            <person name="Susca A."/>
            <person name="Todd R.B."/>
            <person name="Tsang A."/>
            <person name="Unkles S.E."/>
            <person name="van de Wiele N."/>
            <person name="van Rossen-Uffink D."/>
            <person name="Oliveira J.V."/>
            <person name="Vesth T.C."/>
            <person name="Visser J."/>
            <person name="Yu J.-H."/>
            <person name="Zhou M."/>
            <person name="Andersen M.R."/>
            <person name="Archer D.B."/>
            <person name="Baker S.E."/>
            <person name="Benoit I."/>
            <person name="Brakhage A.A."/>
            <person name="Braus G.H."/>
            <person name="Fischer R."/>
            <person name="Frisvad J.C."/>
            <person name="Goldman G.H."/>
            <person name="Houbraken J."/>
            <person name="Oakley B."/>
            <person name="Pocsi I."/>
            <person name="Scazzocchio C."/>
            <person name="Seiboth B."/>
            <person name="vanKuyk P.A."/>
            <person name="Wortman J."/>
            <person name="Dyer P.S."/>
            <person name="Grigoriev I.V."/>
        </authorList>
    </citation>
    <scope>NUCLEOTIDE SEQUENCE [LARGE SCALE GENOMIC DNA]</scope>
    <source>
        <strain evidence="2">CBS 516.65</strain>
    </source>
</reference>